<dbReference type="Proteomes" id="UP000628442">
    <property type="component" value="Unassembled WGS sequence"/>
</dbReference>
<organism evidence="1 2">
    <name type="scientific">Pseudoduganella albidiflava</name>
    <dbReference type="NCBI Taxonomy" id="321983"/>
    <lineage>
        <taxon>Bacteria</taxon>
        <taxon>Pseudomonadati</taxon>
        <taxon>Pseudomonadota</taxon>
        <taxon>Betaproteobacteria</taxon>
        <taxon>Burkholderiales</taxon>
        <taxon>Oxalobacteraceae</taxon>
        <taxon>Telluria group</taxon>
        <taxon>Pseudoduganella</taxon>
    </lineage>
</organism>
<accession>A0AA87XTW9</accession>
<comment type="caution">
    <text evidence="1">The sequence shown here is derived from an EMBL/GenBank/DDBJ whole genome shotgun (WGS) entry which is preliminary data.</text>
</comment>
<reference evidence="1" key="2">
    <citation type="submission" date="2022-12" db="EMBL/GenBank/DDBJ databases">
        <authorList>
            <person name="Sun Q."/>
            <person name="Kim S."/>
        </authorList>
    </citation>
    <scope>NUCLEOTIDE SEQUENCE</scope>
    <source>
        <strain evidence="1">KCTC 12343</strain>
    </source>
</reference>
<dbReference type="EMBL" id="BMWV01000006">
    <property type="protein sequence ID" value="GGY45585.1"/>
    <property type="molecule type" value="Genomic_DNA"/>
</dbReference>
<proteinExistence type="predicted"/>
<gene>
    <name evidence="1" type="ORF">GCM10007387_29560</name>
</gene>
<name>A0AA87XTW9_9BURK</name>
<evidence type="ECO:0000313" key="1">
    <source>
        <dbReference type="EMBL" id="GGY45585.1"/>
    </source>
</evidence>
<dbReference type="AlphaFoldDB" id="A0AA87XTW9"/>
<reference evidence="1" key="1">
    <citation type="journal article" date="2014" name="Int. J. Syst. Evol. Microbiol.">
        <title>Complete genome sequence of Corynebacterium casei LMG S-19264T (=DSM 44701T), isolated from a smear-ripened cheese.</title>
        <authorList>
            <consortium name="US DOE Joint Genome Institute (JGI-PGF)"/>
            <person name="Walter F."/>
            <person name="Albersmeier A."/>
            <person name="Kalinowski J."/>
            <person name="Ruckert C."/>
        </authorList>
    </citation>
    <scope>NUCLEOTIDE SEQUENCE</scope>
    <source>
        <strain evidence="1">KCTC 12343</strain>
    </source>
</reference>
<sequence length="313" mass="35026">MLRHLGQHVVRGLEPRDEARRARFFGTLAKAQVGMHVVFFMPHGPDHAGKACTVFIRHRYDLVFASVPAPQHAVKEGPAVVGAIAGGALQHLHQSAGDTRLRTGWKIQGRRVRSLIGVMSFLTGQLTCQTACWFDCTFNCRLGYCLATCCNFYCDFNCCFIYIYINCHFIYCHFIYCHFIYCHFNCYFNCHFIDCYFTCYFTCCFGYCLTARVVHQLTYSHGRHCTQQVSAAFLQDPLYVFGRNAAHDQGPRGGAPFAERGGHHRLAGQHACHHIHLAACHAACSSGNNAICCGTSAMARRSVSDDVVSRAGR</sequence>
<evidence type="ECO:0000313" key="2">
    <source>
        <dbReference type="Proteomes" id="UP000628442"/>
    </source>
</evidence>
<protein>
    <submittedName>
        <fullName evidence="1">Uncharacterized protein</fullName>
    </submittedName>
</protein>